<gene>
    <name evidence="1" type="ORF">K3G42_030079</name>
</gene>
<accession>A0ACB8F759</accession>
<sequence>MIFRWLTPYHQVPTITGPSHRVNAGAKGKFVCSSRGFPSKNITVKWTKNRQPVQALRPNIFQKSPNSSYEIHSTASVQLTEQDINSKLTCKIQHPSFSKPLEQSFDLNNVLRVAPKVTLTTSHPSPIPLNQSVKLTCKADNFYPGDISVSWWRSDYSNYTAKDNNSRGYGNGTYHLSLPLSTRKTGKMETTYMCQVIHDSEKIYYVSKTLKFGMLLEGSTGKHSVPSHKLVVRTRRVRSPALEAGALRL</sequence>
<comment type="caution">
    <text evidence="1">The sequence shown here is derived from an EMBL/GenBank/DDBJ whole genome shotgun (WGS) entry which is preliminary data.</text>
</comment>
<evidence type="ECO:0000313" key="1">
    <source>
        <dbReference type="EMBL" id="KAH8000946.1"/>
    </source>
</evidence>
<reference evidence="1" key="1">
    <citation type="submission" date="2021-08" db="EMBL/GenBank/DDBJ databases">
        <title>The first chromosome-level gecko genome reveals the dynamic sex chromosomes of Neotropical dwarf geckos (Sphaerodactylidae: Sphaerodactylus).</title>
        <authorList>
            <person name="Pinto B.J."/>
            <person name="Keating S.E."/>
            <person name="Gamble T."/>
        </authorList>
    </citation>
    <scope>NUCLEOTIDE SEQUENCE</scope>
    <source>
        <strain evidence="1">TG3544</strain>
    </source>
</reference>
<name>A0ACB8F759_9SAUR</name>
<evidence type="ECO:0000313" key="2">
    <source>
        <dbReference type="Proteomes" id="UP000827872"/>
    </source>
</evidence>
<organism evidence="1 2">
    <name type="scientific">Sphaerodactylus townsendi</name>
    <dbReference type="NCBI Taxonomy" id="933632"/>
    <lineage>
        <taxon>Eukaryota</taxon>
        <taxon>Metazoa</taxon>
        <taxon>Chordata</taxon>
        <taxon>Craniata</taxon>
        <taxon>Vertebrata</taxon>
        <taxon>Euteleostomi</taxon>
        <taxon>Lepidosauria</taxon>
        <taxon>Squamata</taxon>
        <taxon>Bifurcata</taxon>
        <taxon>Gekkota</taxon>
        <taxon>Sphaerodactylidae</taxon>
        <taxon>Sphaerodactylus</taxon>
    </lineage>
</organism>
<keyword evidence="2" id="KW-1185">Reference proteome</keyword>
<dbReference type="EMBL" id="CM037618">
    <property type="protein sequence ID" value="KAH8000946.1"/>
    <property type="molecule type" value="Genomic_DNA"/>
</dbReference>
<dbReference type="Proteomes" id="UP000827872">
    <property type="component" value="Linkage Group LG05"/>
</dbReference>
<protein>
    <submittedName>
        <fullName evidence="1">Uncharacterized protein</fullName>
    </submittedName>
</protein>
<proteinExistence type="predicted"/>